<dbReference type="EMBL" id="JAHQXF010000001">
    <property type="protein sequence ID" value="MBV0923668.1"/>
    <property type="molecule type" value="Genomic_DNA"/>
</dbReference>
<accession>A0A8J8C676</accession>
<dbReference type="OrthoDB" id="203217at2157"/>
<dbReference type="RefSeq" id="WP_162316782.1">
    <property type="nucleotide sequence ID" value="NZ_JAHQXF010000001.1"/>
</dbReference>
<dbReference type="Proteomes" id="UP000766550">
    <property type="component" value="Unassembled WGS sequence"/>
</dbReference>
<dbReference type="AlphaFoldDB" id="A0A8J8C676"/>
<gene>
    <name evidence="1" type="ORF">KTS45_05585</name>
</gene>
<protein>
    <submittedName>
        <fullName evidence="1">Uncharacterized protein</fullName>
    </submittedName>
</protein>
<reference evidence="1 2" key="1">
    <citation type="submission" date="2021-06" db="EMBL/GenBank/DDBJ databases">
        <title>New haloarchaea isolates fom saline soil.</title>
        <authorList>
            <person name="Duran-Viseras A."/>
            <person name="Sanchez-Porro C.S."/>
            <person name="Ventosa A."/>
        </authorList>
    </citation>
    <scope>NUCLEOTIDE SEQUENCE [LARGE SCALE GENOMIC DNA]</scope>
    <source>
        <strain evidence="1 2">JCM 183640</strain>
    </source>
</reference>
<name>A0A8J8C676_9EURY</name>
<evidence type="ECO:0000313" key="1">
    <source>
        <dbReference type="EMBL" id="MBV0923668.1"/>
    </source>
</evidence>
<proteinExistence type="predicted"/>
<evidence type="ECO:0000313" key="2">
    <source>
        <dbReference type="Proteomes" id="UP000766550"/>
    </source>
</evidence>
<keyword evidence="2" id="KW-1185">Reference proteome</keyword>
<sequence>MSRATSTVLDVTLFLLLLGAAAAAVLGGAADAPASGGNPAAEQIELLGTSTAHVSYALEPPGSPPDWTANATARHRRTAHGTVAQLLADAAMSGVTVEGRRLSTAGTDFERAVAETTRSRLSERREPGRISAVRVRWEPYRGAPVSAATRIGERPPPAADVRAATLTVSSPMPDVRERATRAARTRGFRGTAAVVARAVVDGLFPPSQAQLALRGDYPADTLMATRYRRTAALADGGRLPVRTENTTRLNDRLTVSLTDTFERDMRARFDSPRTAAGTVETGTVRITVRTWSP</sequence>
<organism evidence="1 2">
    <name type="scientific">Haloarcula limicola</name>
    <dbReference type="NCBI Taxonomy" id="1429915"/>
    <lineage>
        <taxon>Archaea</taxon>
        <taxon>Methanobacteriati</taxon>
        <taxon>Methanobacteriota</taxon>
        <taxon>Stenosarchaea group</taxon>
        <taxon>Halobacteria</taxon>
        <taxon>Halobacteriales</taxon>
        <taxon>Haloarculaceae</taxon>
        <taxon>Haloarcula</taxon>
    </lineage>
</organism>
<dbReference type="InterPro" id="IPR055708">
    <property type="entry name" value="DUF7284"/>
</dbReference>
<dbReference type="Pfam" id="PF23955">
    <property type="entry name" value="DUF7284"/>
    <property type="match status" value="1"/>
</dbReference>
<comment type="caution">
    <text evidence="1">The sequence shown here is derived from an EMBL/GenBank/DDBJ whole genome shotgun (WGS) entry which is preliminary data.</text>
</comment>